<dbReference type="Gene3D" id="6.10.250.2940">
    <property type="match status" value="1"/>
</dbReference>
<evidence type="ECO:0000256" key="9">
    <source>
        <dbReference type="ARBA" id="ARBA00022842"/>
    </source>
</evidence>
<dbReference type="Pfam" id="PF00623">
    <property type="entry name" value="RNA_pol_Rpb1_2"/>
    <property type="match status" value="1"/>
</dbReference>
<dbReference type="InterPro" id="IPR042102">
    <property type="entry name" value="RNA_pol_Rpb1_3_sf"/>
</dbReference>
<dbReference type="InterPro" id="IPR035697">
    <property type="entry name" value="RNAP_III_RPC1_N"/>
</dbReference>
<dbReference type="GO" id="GO:0005634">
    <property type="term" value="C:nucleus"/>
    <property type="evidence" value="ECO:0007669"/>
    <property type="project" value="UniProtKB-SubCell"/>
</dbReference>
<gene>
    <name evidence="17" type="primary">RPO31</name>
    <name evidence="17" type="ORF">N0V93_000489</name>
</gene>
<keyword evidence="11" id="KW-0539">Nucleus</keyword>
<dbReference type="Gene3D" id="1.10.150.390">
    <property type="match status" value="1"/>
</dbReference>
<dbReference type="Pfam" id="PF05000">
    <property type="entry name" value="RNA_pol_Rpb1_4"/>
    <property type="match status" value="1"/>
</dbReference>
<evidence type="ECO:0000313" key="17">
    <source>
        <dbReference type="EMBL" id="KAJ4396270.1"/>
    </source>
</evidence>
<dbReference type="NCBIfam" id="NF006336">
    <property type="entry name" value="PRK08566.1"/>
    <property type="match status" value="1"/>
</dbReference>
<dbReference type="CDD" id="cd02583">
    <property type="entry name" value="RNAP_III_RPC1_N"/>
    <property type="match status" value="1"/>
</dbReference>
<evidence type="ECO:0000256" key="15">
    <source>
        <dbReference type="SAM" id="MobiDB-lite"/>
    </source>
</evidence>
<evidence type="ECO:0000313" key="18">
    <source>
        <dbReference type="Proteomes" id="UP001140453"/>
    </source>
</evidence>
<dbReference type="GO" id="GO:0046872">
    <property type="term" value="F:metal ion binding"/>
    <property type="evidence" value="ECO:0007669"/>
    <property type="project" value="UniProtKB-KW"/>
</dbReference>
<feature type="compositionally biased region" description="Acidic residues" evidence="15">
    <location>
        <begin position="1032"/>
        <end position="1046"/>
    </location>
</feature>
<comment type="subunit">
    <text evidence="3">Component of the RNA polymerase III (Pol III) complex consisting of 17 subunits.</text>
</comment>
<dbReference type="GO" id="GO:0000428">
    <property type="term" value="C:DNA-directed RNA polymerase complex"/>
    <property type="evidence" value="ECO:0007669"/>
    <property type="project" value="UniProtKB-KW"/>
</dbReference>
<evidence type="ECO:0000256" key="11">
    <source>
        <dbReference type="ARBA" id="ARBA00023242"/>
    </source>
</evidence>
<comment type="function">
    <text evidence="13">DNA-dependent RNA polymerase catalyzes the transcription of DNA into RNA using the four ribonucleoside triphosphates as substrates. Largest and catalytic core component of RNA polymerase III which synthesizes small RNAs, such as 5S rRNA and tRNAs. Forms the polymerase active center together with the second largest subunit. A single-stranded DNA template strand of the promoter is positioned within the central active site cleft of Pol III. A bridging helix emanates from RPC1 and crosses the cleft near the catalytic site and is thought to promote translocation of Pol III by acting as a ratchet that moves the RNA-DNA hybrid through the active site by switching from straight to bent conformations at each step of nucleotide addition.</text>
</comment>
<dbReference type="Pfam" id="PF04997">
    <property type="entry name" value="RNA_pol_Rpb1_1"/>
    <property type="match status" value="1"/>
</dbReference>
<dbReference type="InterPro" id="IPR006592">
    <property type="entry name" value="RNA_pol_N"/>
</dbReference>
<evidence type="ECO:0000259" key="16">
    <source>
        <dbReference type="SMART" id="SM00663"/>
    </source>
</evidence>
<protein>
    <recommendedName>
        <fullName evidence="14">DNA-directed RNA polymerase subunit</fullName>
        <ecNumber evidence="14">2.7.7.6</ecNumber>
    </recommendedName>
</protein>
<dbReference type="PANTHER" id="PTHR48446">
    <property type="entry name" value="DNA-DIRECTED RNA POLYMERASE SUBUNIT BETA' N-TERMINAL SECTION"/>
    <property type="match status" value="1"/>
</dbReference>
<dbReference type="OrthoDB" id="270392at2759"/>
<dbReference type="Pfam" id="PF04983">
    <property type="entry name" value="RNA_pol_Rpb1_3"/>
    <property type="match status" value="1"/>
</dbReference>
<comment type="subcellular location">
    <subcellularLocation>
        <location evidence="1">Nucleus</location>
    </subcellularLocation>
</comment>
<organism evidence="17 18">
    <name type="scientific">Gnomoniopsis smithogilvyi</name>
    <dbReference type="NCBI Taxonomy" id="1191159"/>
    <lineage>
        <taxon>Eukaryota</taxon>
        <taxon>Fungi</taxon>
        <taxon>Dikarya</taxon>
        <taxon>Ascomycota</taxon>
        <taxon>Pezizomycotina</taxon>
        <taxon>Sordariomycetes</taxon>
        <taxon>Sordariomycetidae</taxon>
        <taxon>Diaporthales</taxon>
        <taxon>Gnomoniaceae</taxon>
        <taxon>Gnomoniopsis</taxon>
    </lineage>
</organism>
<dbReference type="FunFam" id="2.40.40.20:FF:000019">
    <property type="entry name" value="DNA-directed RNA polymerase II subunit RPB1"/>
    <property type="match status" value="1"/>
</dbReference>
<dbReference type="Pfam" id="PF04998">
    <property type="entry name" value="RNA_pol_Rpb1_5"/>
    <property type="match status" value="1"/>
</dbReference>
<dbReference type="InterPro" id="IPR038120">
    <property type="entry name" value="Rpb1_funnel_sf"/>
</dbReference>
<accession>A0A9W8Z1Z9</accession>
<dbReference type="Gene3D" id="1.10.132.30">
    <property type="match status" value="1"/>
</dbReference>
<comment type="similarity">
    <text evidence="2 14">Belongs to the RNA polymerase beta' chain family.</text>
</comment>
<dbReference type="InterPro" id="IPR015700">
    <property type="entry name" value="RPC1"/>
</dbReference>
<dbReference type="FunFam" id="1.10.150.390:FF:000004">
    <property type="entry name" value="DNA-directed RNA polymerase subunit"/>
    <property type="match status" value="1"/>
</dbReference>
<evidence type="ECO:0000256" key="14">
    <source>
        <dbReference type="RuleBase" id="RU004279"/>
    </source>
</evidence>
<dbReference type="EC" id="2.7.7.6" evidence="14"/>
<keyword evidence="7" id="KW-0479">Metal-binding</keyword>
<dbReference type="GO" id="GO:0003899">
    <property type="term" value="F:DNA-directed RNA polymerase activity"/>
    <property type="evidence" value="ECO:0007669"/>
    <property type="project" value="UniProtKB-EC"/>
</dbReference>
<evidence type="ECO:0000256" key="13">
    <source>
        <dbReference type="ARBA" id="ARBA00058108"/>
    </source>
</evidence>
<sequence>MARQKHVPPAPPKAQVGDHLPKRFKAMKFGIQSIQDVVSQGVLEVSQRQLYDIENPVNPRAAVRHGALDPRLGISSKTGKCETCNLPLQNCMGHFGHVRLSLPAFHIGYLRFTQTILQDICKDCARVLLTEEERRTFLKELRRPGLDNLRRTVILKQINAQCRKCKRCPYCDATNGQIRKLSVIKLAHDKFVAFNKSTAAKKEPPESKLIYDASFKKAKETNADLEKHVKKAMEDLNPLRVLNLFKMISPTDCELLGMDPTEGRPEMFIWQYVPAPPICIRPSVQQDSSSTEDDLTAKLSEIIYLSGVIRAALDRGQPIAAIMEQWEYLQLQIAMYVNSDVPGLTQPGFGKTVRGFCQRLKGKQGRFRGNLSGKRVDFSGRTVISPDPNLGIDQVAVPSLVAKNMTYPERVNAANIEAMRKAIRNGQKVWPGANGVQKKDGGYKVNLKFGDREKIAGDLQIGDIVERHLVDGDIALFNRQPSLHKLSIMSHFVKVRPWRTFRLNECVCGPYNADFDGDEMNLHIPQTEEARAEAMTLMGVKYNLATPKNGEPIIAATQDFITAAYLLSRKDNFYDRKAFTYVCEMMLEGSGHLDLPPPAIIKPAALWTGKQLFSLLIRPNKKSTVLVNLDAKCKDYTPSPGMTPDMCPNDGWLVIRNSEVMCGVMDKSTVGAGKKDSIFYILLRDYGPEAAAGAMNRLARLCARSLTNHGFSIGVGDVFPLNNLTSDKDHLVEVATEKCEELIRTFKAGKLEKAPGCNLEETLENAISGILSKVRGQAGDQCVRSLSSVNAPLIMAKSGSKGSTINVAQMVACVGQQIIGGSRVADGFQDRTLPHFKKGQRRVPDKGFVRNSFYTGLRATEFLFHAISGREGLVDTAVKTAETGYMSRRLMKSLEDLSTGYDETVRTSSGGIVQFQFGADNLDPVDMEAAGKPVHFDRTWTHAEALTWNNNEPTLLPHEIIEVCRSMIEAEKLKYPRRRLTDGKALDYDDDSNLSIDEHESARRFLREIDAYVVARAKKLSNARKEAGMNPDDGEGMEIDTAEEDPTSLARVERVAKVSATTLKKFVRDCLEKYKKAHVEPGHAVGAVGAQSIGEPGTQMTLKTFHFAGVAGMSITQGVPRIKEIINASKTISTPVITCPLENKKQIEVAKVVKARIEKTYISDIIQHIEDEWHPDQGVLVLQIDMTALAEMHLGIGLGDIAEAIFRHKKMKINREDINLGPTYIEIYVRNTWEDVSEQKRLQKNGKSAAAIESASDLHLRVNYLRRALPTVAISGYPNASRAVIQTSEFNEHTVLVEGYGFRECMTTEGVIGTQCRTNNVLEARDVLGVEAARTTIANEIAEVMGDMGIDPRHMQLLADVMTYKGEVLGITRFGLQKMRDSVLQLASFEKTADHLFEAAAGMKTDKIEGVSECIIMGQTMTIGTGSFSMVRRMGLPEHKLEQKEARFEEIWAAAQKKKREAKLKQLGRAAPMVSAAA</sequence>
<name>A0A9W8Z1Z9_9PEZI</name>
<dbReference type="InterPro" id="IPR000722">
    <property type="entry name" value="RNA_pol_asu"/>
</dbReference>
<evidence type="ECO:0000256" key="7">
    <source>
        <dbReference type="ARBA" id="ARBA00022723"/>
    </source>
</evidence>
<keyword evidence="18" id="KW-1185">Reference proteome</keyword>
<keyword evidence="9" id="KW-0460">Magnesium</keyword>
<evidence type="ECO:0000256" key="6">
    <source>
        <dbReference type="ARBA" id="ARBA00022695"/>
    </source>
</evidence>
<dbReference type="FunFam" id="1.10.274.100:FF:000005">
    <property type="entry name" value="DNA-directed RNA polymerase subunit"/>
    <property type="match status" value="1"/>
</dbReference>
<dbReference type="InterPro" id="IPR007080">
    <property type="entry name" value="RNA_pol_Rpb1_1"/>
</dbReference>
<evidence type="ECO:0000256" key="1">
    <source>
        <dbReference type="ARBA" id="ARBA00004123"/>
    </source>
</evidence>
<dbReference type="InterPro" id="IPR044893">
    <property type="entry name" value="RNA_pol_Rpb1_clamp_domain"/>
</dbReference>
<dbReference type="Gene3D" id="4.10.860.120">
    <property type="entry name" value="RNA polymerase II, clamp domain"/>
    <property type="match status" value="1"/>
</dbReference>
<dbReference type="InterPro" id="IPR035698">
    <property type="entry name" value="RNAP_III_Rpc1_C"/>
</dbReference>
<dbReference type="InterPro" id="IPR007083">
    <property type="entry name" value="RNA_pol_Rpb1_4"/>
</dbReference>
<comment type="caution">
    <text evidence="17">The sequence shown here is derived from an EMBL/GenBank/DDBJ whole genome shotgun (WGS) entry which is preliminary data.</text>
</comment>
<reference evidence="17" key="1">
    <citation type="submission" date="2022-10" db="EMBL/GenBank/DDBJ databases">
        <title>Tapping the CABI collections for fungal endophytes: first genome assemblies for Collariella, Neodidymelliopsis, Ascochyta clinopodiicola, Didymella pomorum, Didymosphaeria variabile, Neocosmospora piperis and Neocucurbitaria cava.</title>
        <authorList>
            <person name="Hill R."/>
        </authorList>
    </citation>
    <scope>NUCLEOTIDE SEQUENCE</scope>
    <source>
        <strain evidence="17">IMI 355082</strain>
    </source>
</reference>
<dbReference type="Proteomes" id="UP001140453">
    <property type="component" value="Unassembled WGS sequence"/>
</dbReference>
<dbReference type="SUPFAM" id="SSF64484">
    <property type="entry name" value="beta and beta-prime subunits of DNA dependent RNA-polymerase"/>
    <property type="match status" value="1"/>
</dbReference>
<comment type="catalytic activity">
    <reaction evidence="12 14">
        <text>RNA(n) + a ribonucleoside 5'-triphosphate = RNA(n+1) + diphosphate</text>
        <dbReference type="Rhea" id="RHEA:21248"/>
        <dbReference type="Rhea" id="RHEA-COMP:14527"/>
        <dbReference type="Rhea" id="RHEA-COMP:17342"/>
        <dbReference type="ChEBI" id="CHEBI:33019"/>
        <dbReference type="ChEBI" id="CHEBI:61557"/>
        <dbReference type="ChEBI" id="CHEBI:140395"/>
        <dbReference type="EC" id="2.7.7.6"/>
    </reaction>
</comment>
<dbReference type="InterPro" id="IPR007081">
    <property type="entry name" value="RNA_pol_Rpb1_5"/>
</dbReference>
<evidence type="ECO:0000256" key="8">
    <source>
        <dbReference type="ARBA" id="ARBA00022833"/>
    </source>
</evidence>
<dbReference type="Gene3D" id="2.40.40.20">
    <property type="match status" value="1"/>
</dbReference>
<dbReference type="FunFam" id="4.10.860.120:FF:000004">
    <property type="entry name" value="DNA-directed RNA polymerase subunit"/>
    <property type="match status" value="1"/>
</dbReference>
<dbReference type="FunFam" id="1.10.132.30:FF:000001">
    <property type="entry name" value="DNA-directed RNA polymerase subunit"/>
    <property type="match status" value="1"/>
</dbReference>
<dbReference type="Gene3D" id="6.20.50.80">
    <property type="match status" value="1"/>
</dbReference>
<dbReference type="FunFam" id="3.30.1490.180:FF:000002">
    <property type="entry name" value="DNA-directed RNA polymerase subunit"/>
    <property type="match status" value="1"/>
</dbReference>
<keyword evidence="4 14" id="KW-0240">DNA-directed RNA polymerase</keyword>
<dbReference type="SMART" id="SM00663">
    <property type="entry name" value="RPOLA_N"/>
    <property type="match status" value="1"/>
</dbReference>
<dbReference type="GO" id="GO:0006351">
    <property type="term" value="P:DNA-templated transcription"/>
    <property type="evidence" value="ECO:0007669"/>
    <property type="project" value="InterPro"/>
</dbReference>
<dbReference type="CDD" id="cd02736">
    <property type="entry name" value="RNAP_III_Rpc1_C"/>
    <property type="match status" value="1"/>
</dbReference>
<evidence type="ECO:0000256" key="12">
    <source>
        <dbReference type="ARBA" id="ARBA00048552"/>
    </source>
</evidence>
<evidence type="ECO:0000256" key="5">
    <source>
        <dbReference type="ARBA" id="ARBA00022679"/>
    </source>
</evidence>
<proteinExistence type="inferred from homology"/>
<keyword evidence="10 14" id="KW-0804">Transcription</keyword>
<evidence type="ECO:0000256" key="4">
    <source>
        <dbReference type="ARBA" id="ARBA00022478"/>
    </source>
</evidence>
<dbReference type="PANTHER" id="PTHR48446:SF1">
    <property type="entry name" value="DNA-DIRECTED RNA POLYMERASE SUBUNIT BETA' N-TERMINAL SECTION"/>
    <property type="match status" value="1"/>
</dbReference>
<dbReference type="GO" id="GO:0003677">
    <property type="term" value="F:DNA binding"/>
    <property type="evidence" value="ECO:0007669"/>
    <property type="project" value="InterPro"/>
</dbReference>
<dbReference type="Gene3D" id="1.10.274.100">
    <property type="entry name" value="RNA polymerase Rpb1, domain 3"/>
    <property type="match status" value="1"/>
</dbReference>
<dbReference type="InterPro" id="IPR007066">
    <property type="entry name" value="RNA_pol_Rpb1_3"/>
</dbReference>
<dbReference type="EMBL" id="JAPEVB010000001">
    <property type="protein sequence ID" value="KAJ4396270.1"/>
    <property type="molecule type" value="Genomic_DNA"/>
</dbReference>
<dbReference type="Gene3D" id="3.30.1490.180">
    <property type="entry name" value="RNA polymerase ii"/>
    <property type="match status" value="1"/>
</dbReference>
<keyword evidence="6 14" id="KW-0548">Nucleotidyltransferase</keyword>
<feature type="domain" description="RNA polymerase N-terminal" evidence="16">
    <location>
        <begin position="266"/>
        <end position="568"/>
    </location>
</feature>
<feature type="region of interest" description="Disordered" evidence="15">
    <location>
        <begin position="1024"/>
        <end position="1046"/>
    </location>
</feature>
<evidence type="ECO:0000256" key="10">
    <source>
        <dbReference type="ARBA" id="ARBA00023163"/>
    </source>
</evidence>
<keyword evidence="8" id="KW-0862">Zinc</keyword>
<evidence type="ECO:0000256" key="2">
    <source>
        <dbReference type="ARBA" id="ARBA00006460"/>
    </source>
</evidence>
<evidence type="ECO:0000256" key="3">
    <source>
        <dbReference type="ARBA" id="ARBA00011206"/>
    </source>
</evidence>
<keyword evidence="5 14" id="KW-0808">Transferase</keyword>